<keyword evidence="5" id="KW-0804">Transcription</keyword>
<evidence type="ECO:0000256" key="2">
    <source>
        <dbReference type="ARBA" id="ARBA00022840"/>
    </source>
</evidence>
<dbReference type="Pfam" id="PF02954">
    <property type="entry name" value="HTH_8"/>
    <property type="match status" value="1"/>
</dbReference>
<evidence type="ECO:0000256" key="1">
    <source>
        <dbReference type="ARBA" id="ARBA00022741"/>
    </source>
</evidence>
<dbReference type="InterPro" id="IPR058031">
    <property type="entry name" value="AAA_lid_NorR"/>
</dbReference>
<sequence length="611" mass="68148">MDPSRPRPARIVTQQTLLEHQDSVDELLNVARAGVEQLFTQIAGLGYVLLLSDYRGITVQFLGNKKDDDRLKKAGLYLGADWSEQYAGTCAVGTCIQEQQALTCHRTNHFDSSHIGLTCTAAPIKDPFGQLLAVLDISALNSSRSPDSQNFALHLTQLYARLIEDAYFLRRYRHSLIFKCDQSRELVQVNGQLLFALDEQGQVLAANTAGRRLLSQCKVIGQQCISLPTLLECQWRDILSITYESKDGIRAFRLTGTQQTLFGMLIEPTMNTPYQKHLSSILTDKEESVPSLDCLCADDPAMRKTIRLAKRLRHRDMNLLILGDTGTGKEVLAQALHVSSNRSDKPFVAVNCAAIPESLIESELFGYAPGTFTGGRAKGAKGLIQQADGGSLFLDEIGDMPLHLQTRLLRVLAEGLVLPLGALQPIEVDIRVLAATHCDLLQRITDGRFREDLFYRLNGATLKLPTLNARADKQYLIQVLLKKINPDVRLRADAMSALLAYNWPGNIRQLKNALTFAEAVCAGDEITVQHLPEEFITHHQHLNQTLPEIQPTTHYAAFPENLPQQAEQPSLLDLLQQHRWNVSSVARVLGVSRPTVYRRMVKQGVVQPKNW</sequence>
<feature type="domain" description="Sigma-54 factor interaction" evidence="6">
    <location>
        <begin position="295"/>
        <end position="519"/>
    </location>
</feature>
<dbReference type="CDD" id="cd00009">
    <property type="entry name" value="AAA"/>
    <property type="match status" value="1"/>
</dbReference>
<dbReference type="SMART" id="SM00382">
    <property type="entry name" value="AAA"/>
    <property type="match status" value="1"/>
</dbReference>
<dbReference type="SUPFAM" id="SSF46689">
    <property type="entry name" value="Homeodomain-like"/>
    <property type="match status" value="1"/>
</dbReference>
<dbReference type="InterPro" id="IPR003593">
    <property type="entry name" value="AAA+_ATPase"/>
</dbReference>
<dbReference type="PROSITE" id="PS00688">
    <property type="entry name" value="SIGMA54_INTERACT_3"/>
    <property type="match status" value="1"/>
</dbReference>
<dbReference type="InterPro" id="IPR009057">
    <property type="entry name" value="Homeodomain-like_sf"/>
</dbReference>
<proteinExistence type="predicted"/>
<evidence type="ECO:0000313" key="7">
    <source>
        <dbReference type="EMBL" id="BDX02829.1"/>
    </source>
</evidence>
<dbReference type="PROSITE" id="PS00676">
    <property type="entry name" value="SIGMA54_INTERACT_2"/>
    <property type="match status" value="1"/>
</dbReference>
<dbReference type="SUPFAM" id="SSF55781">
    <property type="entry name" value="GAF domain-like"/>
    <property type="match status" value="1"/>
</dbReference>
<dbReference type="InterPro" id="IPR002197">
    <property type="entry name" value="HTH_Fis"/>
</dbReference>
<dbReference type="Gene3D" id="3.30.450.40">
    <property type="match status" value="1"/>
</dbReference>
<dbReference type="InterPro" id="IPR029016">
    <property type="entry name" value="GAF-like_dom_sf"/>
</dbReference>
<keyword evidence="1" id="KW-0547">Nucleotide-binding</keyword>
<dbReference type="InterPro" id="IPR025943">
    <property type="entry name" value="Sigma_54_int_dom_ATP-bd_2"/>
</dbReference>
<gene>
    <name evidence="7" type="ORF">MACH16_15770</name>
</gene>
<keyword evidence="8" id="KW-1185">Reference proteome</keyword>
<dbReference type="InterPro" id="IPR025662">
    <property type="entry name" value="Sigma_54_int_dom_ATP-bd_1"/>
</dbReference>
<dbReference type="PANTHER" id="PTHR32071">
    <property type="entry name" value="TRANSCRIPTIONAL REGULATORY PROTEIN"/>
    <property type="match status" value="1"/>
</dbReference>
<evidence type="ECO:0000256" key="5">
    <source>
        <dbReference type="ARBA" id="ARBA00023163"/>
    </source>
</evidence>
<evidence type="ECO:0000259" key="6">
    <source>
        <dbReference type="PROSITE" id="PS50045"/>
    </source>
</evidence>
<keyword evidence="4" id="KW-0238">DNA-binding</keyword>
<dbReference type="EMBL" id="AP027271">
    <property type="protein sequence ID" value="BDX02829.1"/>
    <property type="molecule type" value="Genomic_DNA"/>
</dbReference>
<dbReference type="PANTHER" id="PTHR32071:SF77">
    <property type="entry name" value="TRANSCRIPTIONAL REGULATORY PROTEIN"/>
    <property type="match status" value="1"/>
</dbReference>
<protein>
    <submittedName>
        <fullName evidence="7">Sigma-54-dependent Fis family transcriptional regulator</fullName>
    </submittedName>
</protein>
<dbReference type="InterPro" id="IPR027417">
    <property type="entry name" value="P-loop_NTPase"/>
</dbReference>
<dbReference type="InterPro" id="IPR025944">
    <property type="entry name" value="Sigma_54_int_dom_CS"/>
</dbReference>
<dbReference type="SUPFAM" id="SSF52540">
    <property type="entry name" value="P-loop containing nucleoside triphosphate hydrolases"/>
    <property type="match status" value="1"/>
</dbReference>
<dbReference type="Pfam" id="PF25601">
    <property type="entry name" value="AAA_lid_14"/>
    <property type="match status" value="1"/>
</dbReference>
<dbReference type="Gene3D" id="1.10.10.60">
    <property type="entry name" value="Homeodomain-like"/>
    <property type="match status" value="1"/>
</dbReference>
<dbReference type="Pfam" id="PF00158">
    <property type="entry name" value="Sigma54_activat"/>
    <property type="match status" value="1"/>
</dbReference>
<keyword evidence="2" id="KW-0067">ATP-binding</keyword>
<dbReference type="Gene3D" id="3.40.50.300">
    <property type="entry name" value="P-loop containing nucleotide triphosphate hydrolases"/>
    <property type="match status" value="1"/>
</dbReference>
<dbReference type="PROSITE" id="PS00675">
    <property type="entry name" value="SIGMA54_INTERACT_1"/>
    <property type="match status" value="1"/>
</dbReference>
<organism evidence="7 8">
    <name type="scientific">Marinomonas pontica</name>
    <dbReference type="NCBI Taxonomy" id="264739"/>
    <lineage>
        <taxon>Bacteria</taxon>
        <taxon>Pseudomonadati</taxon>
        <taxon>Pseudomonadota</taxon>
        <taxon>Gammaproteobacteria</taxon>
        <taxon>Oceanospirillales</taxon>
        <taxon>Oceanospirillaceae</taxon>
        <taxon>Marinomonas</taxon>
    </lineage>
</organism>
<evidence type="ECO:0000256" key="4">
    <source>
        <dbReference type="ARBA" id="ARBA00023125"/>
    </source>
</evidence>
<dbReference type="InterPro" id="IPR002078">
    <property type="entry name" value="Sigma_54_int"/>
</dbReference>
<dbReference type="PROSITE" id="PS50045">
    <property type="entry name" value="SIGMA54_INTERACT_4"/>
    <property type="match status" value="1"/>
</dbReference>
<evidence type="ECO:0000256" key="3">
    <source>
        <dbReference type="ARBA" id="ARBA00023015"/>
    </source>
</evidence>
<dbReference type="PRINTS" id="PR01590">
    <property type="entry name" value="HTHFIS"/>
</dbReference>
<dbReference type="Proteomes" id="UP001307608">
    <property type="component" value="Chromosome"/>
</dbReference>
<accession>A0ABM8FCK7</accession>
<reference evidence="7 8" key="1">
    <citation type="submission" date="2023-01" db="EMBL/GenBank/DDBJ databases">
        <title>Complete genome sequence of Marinomonas pontica strain 200518_36.</title>
        <authorList>
            <person name="Ueki S."/>
            <person name="Gajardo G."/>
            <person name="Maruyama F."/>
        </authorList>
    </citation>
    <scope>NUCLEOTIDE SEQUENCE [LARGE SCALE GENOMIC DNA]</scope>
    <source>
        <strain evidence="7 8">200518_36</strain>
    </source>
</reference>
<keyword evidence="3" id="KW-0805">Transcription regulation</keyword>
<name>A0ABM8FCK7_9GAMM</name>
<evidence type="ECO:0000313" key="8">
    <source>
        <dbReference type="Proteomes" id="UP001307608"/>
    </source>
</evidence>
<dbReference type="Gene3D" id="1.10.8.60">
    <property type="match status" value="1"/>
</dbReference>